<dbReference type="Pfam" id="PF00468">
    <property type="entry name" value="Ribosomal_L34"/>
    <property type="match status" value="1"/>
</dbReference>
<dbReference type="InterPro" id="IPR000271">
    <property type="entry name" value="Ribosomal_bL34"/>
</dbReference>
<protein>
    <recommendedName>
        <fullName evidence="4">Large ribosomal subunit protein bL34m</fullName>
    </recommendedName>
    <alternativeName>
        <fullName evidence="5">39S ribosomal protein L34, mitochondrial</fullName>
    </alternativeName>
</protein>
<dbReference type="NCBIfam" id="TIGR01030">
    <property type="entry name" value="rpmH_bact"/>
    <property type="match status" value="1"/>
</dbReference>
<name>A0A8D8XVB4_9HEMI</name>
<evidence type="ECO:0000313" key="6">
    <source>
        <dbReference type="EMBL" id="CAG6708544.1"/>
    </source>
</evidence>
<dbReference type="GO" id="GO:0005762">
    <property type="term" value="C:mitochondrial large ribosomal subunit"/>
    <property type="evidence" value="ECO:0007669"/>
    <property type="project" value="TreeGrafter"/>
</dbReference>
<sequence length="139" mass="16424">MLPSLTKINKSLCFGNIILRNLSKSPKIQFENTENEKKLALPLENRFLYREFLPDPEMKFRNAIREKLERHNPLTNSPMTASSILGGFESVRTLVRNHFPRPREKKRINQFGWETRMKTANGRKILMRRILKGRHILSH</sequence>
<dbReference type="PANTHER" id="PTHR14503:SF4">
    <property type="entry name" value="LARGE RIBOSOMAL SUBUNIT PROTEIN BL34M"/>
    <property type="match status" value="1"/>
</dbReference>
<dbReference type="FunFam" id="1.10.287.3980:FF:000001">
    <property type="entry name" value="Mitochondrial ribosomal protein L34"/>
    <property type="match status" value="1"/>
</dbReference>
<dbReference type="EMBL" id="HBUF01345113">
    <property type="protein sequence ID" value="CAG6708544.1"/>
    <property type="molecule type" value="Transcribed_RNA"/>
</dbReference>
<evidence type="ECO:0000256" key="5">
    <source>
        <dbReference type="ARBA" id="ARBA00035434"/>
    </source>
</evidence>
<evidence type="ECO:0000256" key="2">
    <source>
        <dbReference type="ARBA" id="ARBA00022980"/>
    </source>
</evidence>
<keyword evidence="2 6" id="KW-0689">Ribosomal protein</keyword>
<dbReference type="GO" id="GO:0003735">
    <property type="term" value="F:structural constituent of ribosome"/>
    <property type="evidence" value="ECO:0007669"/>
    <property type="project" value="InterPro"/>
</dbReference>
<reference evidence="6" key="1">
    <citation type="submission" date="2021-05" db="EMBL/GenBank/DDBJ databases">
        <authorList>
            <person name="Alioto T."/>
            <person name="Alioto T."/>
            <person name="Gomez Garrido J."/>
        </authorList>
    </citation>
    <scope>NUCLEOTIDE SEQUENCE</scope>
</reference>
<keyword evidence="3" id="KW-0687">Ribonucleoprotein</keyword>
<comment type="similarity">
    <text evidence="1">Belongs to the bacterial ribosomal protein bL34 family.</text>
</comment>
<organism evidence="6">
    <name type="scientific">Cacopsylla melanoneura</name>
    <dbReference type="NCBI Taxonomy" id="428564"/>
    <lineage>
        <taxon>Eukaryota</taxon>
        <taxon>Metazoa</taxon>
        <taxon>Ecdysozoa</taxon>
        <taxon>Arthropoda</taxon>
        <taxon>Hexapoda</taxon>
        <taxon>Insecta</taxon>
        <taxon>Pterygota</taxon>
        <taxon>Neoptera</taxon>
        <taxon>Paraneoptera</taxon>
        <taxon>Hemiptera</taxon>
        <taxon>Sternorrhyncha</taxon>
        <taxon>Psylloidea</taxon>
        <taxon>Psyllidae</taxon>
        <taxon>Psyllinae</taxon>
        <taxon>Cacopsylla</taxon>
    </lineage>
</organism>
<dbReference type="AlphaFoldDB" id="A0A8D8XVB4"/>
<proteinExistence type="inferred from homology"/>
<evidence type="ECO:0000256" key="3">
    <source>
        <dbReference type="ARBA" id="ARBA00023274"/>
    </source>
</evidence>
<dbReference type="Gene3D" id="1.10.287.3980">
    <property type="match status" value="1"/>
</dbReference>
<evidence type="ECO:0000256" key="1">
    <source>
        <dbReference type="ARBA" id="ARBA00010111"/>
    </source>
</evidence>
<dbReference type="GO" id="GO:0006412">
    <property type="term" value="P:translation"/>
    <property type="evidence" value="ECO:0007669"/>
    <property type="project" value="InterPro"/>
</dbReference>
<accession>A0A8D8XVB4</accession>
<dbReference type="PANTHER" id="PTHR14503">
    <property type="entry name" value="MITOCHONDRIAL RIBOSOMAL PROTEIN 34 FAMILY MEMBER"/>
    <property type="match status" value="1"/>
</dbReference>
<evidence type="ECO:0000256" key="4">
    <source>
        <dbReference type="ARBA" id="ARBA00035274"/>
    </source>
</evidence>